<keyword evidence="3" id="KW-0732">Signal</keyword>
<feature type="domain" description="DUF3456" evidence="4">
    <location>
        <begin position="26"/>
        <end position="162"/>
    </location>
</feature>
<comment type="similarity">
    <text evidence="1">Belongs to the canopy family.</text>
</comment>
<dbReference type="PANTHER" id="PTHR13341">
    <property type="entry name" value="MIR-INTERACTING SAPOSIN-LIKE PROTEIN"/>
    <property type="match status" value="1"/>
</dbReference>
<dbReference type="InterPro" id="IPR021852">
    <property type="entry name" value="DUF3456"/>
</dbReference>
<evidence type="ECO:0000259" key="4">
    <source>
        <dbReference type="Pfam" id="PF11938"/>
    </source>
</evidence>
<dbReference type="Pfam" id="PF11938">
    <property type="entry name" value="DUF3456"/>
    <property type="match status" value="1"/>
</dbReference>
<evidence type="ECO:0000256" key="1">
    <source>
        <dbReference type="ARBA" id="ARBA00007285"/>
    </source>
</evidence>
<dbReference type="Proteomes" id="UP000492821">
    <property type="component" value="Unassembled WGS sequence"/>
</dbReference>
<dbReference type="Gene3D" id="1.10.225.10">
    <property type="entry name" value="Saposin-like"/>
    <property type="match status" value="1"/>
</dbReference>
<evidence type="ECO:0000313" key="5">
    <source>
        <dbReference type="Proteomes" id="UP000492821"/>
    </source>
</evidence>
<accession>A0A7E4UZ78</accession>
<evidence type="ECO:0000256" key="3">
    <source>
        <dbReference type="SAM" id="SignalP"/>
    </source>
</evidence>
<name>A0A7E4UZ78_PANRE</name>
<protein>
    <submittedName>
        <fullName evidence="6">DUF3456 domain-containing protein</fullName>
    </submittedName>
</protein>
<organism evidence="5 6">
    <name type="scientific">Panagrellus redivivus</name>
    <name type="common">Microworm</name>
    <dbReference type="NCBI Taxonomy" id="6233"/>
    <lineage>
        <taxon>Eukaryota</taxon>
        <taxon>Metazoa</taxon>
        <taxon>Ecdysozoa</taxon>
        <taxon>Nematoda</taxon>
        <taxon>Chromadorea</taxon>
        <taxon>Rhabditida</taxon>
        <taxon>Tylenchina</taxon>
        <taxon>Panagrolaimomorpha</taxon>
        <taxon>Panagrolaimoidea</taxon>
        <taxon>Panagrolaimidae</taxon>
        <taxon>Panagrellus</taxon>
    </lineage>
</organism>
<dbReference type="InterPro" id="IPR042415">
    <property type="entry name" value="CNPY"/>
</dbReference>
<reference evidence="5" key="1">
    <citation type="journal article" date="2013" name="Genetics">
        <title>The draft genome and transcriptome of Panagrellus redivivus are shaped by the harsh demands of a free-living lifestyle.</title>
        <authorList>
            <person name="Srinivasan J."/>
            <person name="Dillman A.R."/>
            <person name="Macchietto M.G."/>
            <person name="Heikkinen L."/>
            <person name="Lakso M."/>
            <person name="Fracchia K.M."/>
            <person name="Antoshechkin I."/>
            <person name="Mortazavi A."/>
            <person name="Wong G."/>
            <person name="Sternberg P.W."/>
        </authorList>
    </citation>
    <scope>NUCLEOTIDE SEQUENCE [LARGE SCALE GENOMIC DNA]</scope>
    <source>
        <strain evidence="5">MT8872</strain>
    </source>
</reference>
<feature type="signal peptide" evidence="3">
    <location>
        <begin position="1"/>
        <end position="19"/>
    </location>
</feature>
<evidence type="ECO:0000256" key="2">
    <source>
        <dbReference type="SAM" id="MobiDB-lite"/>
    </source>
</evidence>
<dbReference type="WBParaSite" id="Pan_g14590.t1">
    <property type="protein sequence ID" value="Pan_g14590.t1"/>
    <property type="gene ID" value="Pan_g14590"/>
</dbReference>
<feature type="compositionally biased region" description="Low complexity" evidence="2">
    <location>
        <begin position="180"/>
        <end position="193"/>
    </location>
</feature>
<reference evidence="6" key="2">
    <citation type="submission" date="2020-10" db="UniProtKB">
        <authorList>
            <consortium name="WormBaseParasite"/>
        </authorList>
    </citation>
    <scope>IDENTIFICATION</scope>
</reference>
<feature type="region of interest" description="Disordered" evidence="2">
    <location>
        <begin position="172"/>
        <end position="193"/>
    </location>
</feature>
<keyword evidence="5" id="KW-1185">Reference proteome</keyword>
<evidence type="ECO:0000313" key="6">
    <source>
        <dbReference type="WBParaSite" id="Pan_g14590.t1"/>
    </source>
</evidence>
<dbReference type="GO" id="GO:0005783">
    <property type="term" value="C:endoplasmic reticulum"/>
    <property type="evidence" value="ECO:0007669"/>
    <property type="project" value="TreeGrafter"/>
</dbReference>
<dbReference type="PANTHER" id="PTHR13341:SF2">
    <property type="entry name" value="PROTEIN SEELE"/>
    <property type="match status" value="1"/>
</dbReference>
<dbReference type="AlphaFoldDB" id="A0A7E4UZ78"/>
<proteinExistence type="inferred from homology"/>
<sequence>MLPKSLALLLALFVAAGNCTEETSLKCGACLLLINEFESAIAAIDPKKTTTIGSYRVDPKGNQKGLVEIPYARSEVHLNEVLDTVCDVSKKYTQAVHPTTGKKTYVHEDKVIHYKRIPAKTSKLNSACQDIIDDHETDLIKFLQNANEDPVREFCHRTLGLCTSVDVTAFPEEKEEAPETAENAATAENNDEL</sequence>
<feature type="chain" id="PRO_5028880875" evidence="3">
    <location>
        <begin position="20"/>
        <end position="193"/>
    </location>
</feature>